<keyword evidence="2" id="KW-1185">Reference proteome</keyword>
<accession>A0A0G4K037</accession>
<proteinExistence type="predicted"/>
<name>A0A0G4K037_9GAMM</name>
<evidence type="ECO:0000313" key="2">
    <source>
        <dbReference type="Proteomes" id="UP000044377"/>
    </source>
</evidence>
<organism evidence="1 2">
    <name type="scientific">Brenneria goodwinii</name>
    <dbReference type="NCBI Taxonomy" id="1109412"/>
    <lineage>
        <taxon>Bacteria</taxon>
        <taxon>Pseudomonadati</taxon>
        <taxon>Pseudomonadota</taxon>
        <taxon>Gammaproteobacteria</taxon>
        <taxon>Enterobacterales</taxon>
        <taxon>Pectobacteriaceae</taxon>
        <taxon>Brenneria</taxon>
    </lineage>
</organism>
<evidence type="ECO:0000313" key="1">
    <source>
        <dbReference type="EMBL" id="CPR19944.1"/>
    </source>
</evidence>
<gene>
    <name evidence="1" type="ORF">BN1221_04045</name>
</gene>
<dbReference type="STRING" id="1109412.BN1221_04045"/>
<dbReference type="AlphaFoldDB" id="A0A0G4K037"/>
<dbReference type="RefSeq" id="WP_156186762.1">
    <property type="nucleotide sequence ID" value="NZ_CGIG01000001.1"/>
</dbReference>
<reference evidence="2" key="1">
    <citation type="submission" date="2015-01" db="EMBL/GenBank/DDBJ databases">
        <authorList>
            <person name="Paterson Steve"/>
        </authorList>
    </citation>
    <scope>NUCLEOTIDE SEQUENCE [LARGE SCALE GENOMIC DNA]</scope>
    <source>
        <strain evidence="2">OBR1</strain>
    </source>
</reference>
<protein>
    <submittedName>
        <fullName evidence="1">Uncharacterized protein</fullName>
    </submittedName>
</protein>
<dbReference type="Proteomes" id="UP000044377">
    <property type="component" value="Unassembled WGS sequence"/>
</dbReference>
<dbReference type="EMBL" id="CGIG01000001">
    <property type="protein sequence ID" value="CPR19944.1"/>
    <property type="molecule type" value="Genomic_DNA"/>
</dbReference>
<sequence length="70" mass="7639">MLKQAPGMKRKRVLTCLLIAPVRDKRGRLLPITGAFFARNERANASPTRLAPPVITVGAEEKVATLNTRG</sequence>